<comment type="function">
    <text evidence="8">Gustatory receptor which mediates acceptance or avoidance behavior, depending on its substrates.</text>
</comment>
<keyword evidence="9" id="KW-1185">Reference proteome</keyword>
<feature type="non-terminal residue" evidence="10">
    <location>
        <position position="421"/>
    </location>
</feature>
<dbReference type="GeneID" id="112468939"/>
<dbReference type="PANTHER" id="PTHR21143">
    <property type="entry name" value="INVERTEBRATE GUSTATORY RECEPTOR"/>
    <property type="match status" value="1"/>
</dbReference>
<evidence type="ECO:0000256" key="1">
    <source>
        <dbReference type="ARBA" id="ARBA00004651"/>
    </source>
</evidence>
<evidence type="ECO:0000256" key="8">
    <source>
        <dbReference type="RuleBase" id="RU363108"/>
    </source>
</evidence>
<sequence length="421" mass="48411">MDRKKKQLLVSTSESLEKVSRFLGINLSSYINGLYNLALLVILVIFLSQDSWTINCLSDNHCEQRFAVKFLIGLTYSLKVLLVLIILSTSLFHPKQFVFPRQETFVIDSILESYGARFTNNDIFLAHLQDIVTAKIALLDTMKTLYDIIAYSNLFKDIPFTMFNWYCRMCILITNGLFSHHIYDIYLRSRELNKIAVQHSRENLSVSYVDFTTSSNLLFNKCNNALITKFRSIQYVHHELYILATKINTNFSLQLLTMSTLCLTNIIFYLYTIHHSIETNIDIEIILGYVHMTFFYALPFLYVSYICQRSRNAFRQMAIILHNAFLEYKSLRAEVVHFSLQLFHENLTFTALGLFEINIPLICSVAGAIITYSVMVIQLDTKFAIATTDNATTTTITAIIAITTTTTTTTTTIYNHTKNNS</sequence>
<proteinExistence type="inferred from homology"/>
<keyword evidence="7 8" id="KW-0807">Transducer</keyword>
<feature type="transmembrane region" description="Helical" evidence="8">
    <location>
        <begin position="21"/>
        <end position="46"/>
    </location>
</feature>
<dbReference type="Pfam" id="PF08395">
    <property type="entry name" value="7tm_7"/>
    <property type="match status" value="1"/>
</dbReference>
<keyword evidence="5 8" id="KW-0472">Membrane</keyword>
<dbReference type="GO" id="GO:0043025">
    <property type="term" value="C:neuronal cell body"/>
    <property type="evidence" value="ECO:0007669"/>
    <property type="project" value="TreeGrafter"/>
</dbReference>
<evidence type="ECO:0000256" key="3">
    <source>
        <dbReference type="ARBA" id="ARBA00022692"/>
    </source>
</evidence>
<dbReference type="OrthoDB" id="6366728at2759"/>
<keyword evidence="2 8" id="KW-1003">Cell membrane</keyword>
<dbReference type="GO" id="GO:0008049">
    <property type="term" value="P:male courtship behavior"/>
    <property type="evidence" value="ECO:0007669"/>
    <property type="project" value="TreeGrafter"/>
</dbReference>
<reference evidence="10" key="1">
    <citation type="submission" date="2025-08" db="UniProtKB">
        <authorList>
            <consortium name="RefSeq"/>
        </authorList>
    </citation>
    <scope>IDENTIFICATION</scope>
    <source>
        <tissue evidence="10">Whole body</tissue>
    </source>
</reference>
<keyword evidence="4 8" id="KW-1133">Transmembrane helix</keyword>
<dbReference type="PANTHER" id="PTHR21143:SF133">
    <property type="entry name" value="GUSTATORY AND PHEROMONE RECEPTOR 32A-RELATED"/>
    <property type="match status" value="1"/>
</dbReference>
<evidence type="ECO:0000313" key="9">
    <source>
        <dbReference type="Proteomes" id="UP000504618"/>
    </source>
</evidence>
<dbReference type="RefSeq" id="XP_024894136.1">
    <property type="nucleotide sequence ID" value="XM_025038368.1"/>
</dbReference>
<keyword evidence="6 8" id="KW-0675">Receptor</keyword>
<dbReference type="GO" id="GO:0007165">
    <property type="term" value="P:signal transduction"/>
    <property type="evidence" value="ECO:0007669"/>
    <property type="project" value="UniProtKB-KW"/>
</dbReference>
<evidence type="ECO:0000256" key="2">
    <source>
        <dbReference type="ARBA" id="ARBA00022475"/>
    </source>
</evidence>
<dbReference type="Proteomes" id="UP000504618">
    <property type="component" value="Unplaced"/>
</dbReference>
<feature type="transmembrane region" description="Helical" evidence="8">
    <location>
        <begin position="286"/>
        <end position="307"/>
    </location>
</feature>
<protein>
    <recommendedName>
        <fullName evidence="8">Gustatory receptor</fullName>
    </recommendedName>
</protein>
<evidence type="ECO:0000256" key="6">
    <source>
        <dbReference type="ARBA" id="ARBA00023170"/>
    </source>
</evidence>
<keyword evidence="3 8" id="KW-0812">Transmembrane</keyword>
<feature type="transmembrane region" description="Helical" evidence="8">
    <location>
        <begin position="255"/>
        <end position="274"/>
    </location>
</feature>
<evidence type="ECO:0000313" key="10">
    <source>
        <dbReference type="RefSeq" id="XP_024894136.1"/>
    </source>
</evidence>
<organism evidence="9 10">
    <name type="scientific">Temnothorax curvispinosus</name>
    <dbReference type="NCBI Taxonomy" id="300111"/>
    <lineage>
        <taxon>Eukaryota</taxon>
        <taxon>Metazoa</taxon>
        <taxon>Ecdysozoa</taxon>
        <taxon>Arthropoda</taxon>
        <taxon>Hexapoda</taxon>
        <taxon>Insecta</taxon>
        <taxon>Pterygota</taxon>
        <taxon>Neoptera</taxon>
        <taxon>Endopterygota</taxon>
        <taxon>Hymenoptera</taxon>
        <taxon>Apocrita</taxon>
        <taxon>Aculeata</taxon>
        <taxon>Formicoidea</taxon>
        <taxon>Formicidae</taxon>
        <taxon>Myrmicinae</taxon>
        <taxon>Temnothorax</taxon>
    </lineage>
</organism>
<comment type="subcellular location">
    <subcellularLocation>
        <location evidence="1 8">Cell membrane</location>
        <topology evidence="1 8">Multi-pass membrane protein</topology>
    </subcellularLocation>
</comment>
<comment type="caution">
    <text evidence="8">Lacks conserved residue(s) required for the propagation of feature annotation.</text>
</comment>
<name>A0A6J1RNL8_9HYME</name>
<comment type="similarity">
    <text evidence="8">Belongs to the insect chemoreceptor superfamily. Gustatory receptor (GR) family.</text>
</comment>
<dbReference type="GO" id="GO:0005886">
    <property type="term" value="C:plasma membrane"/>
    <property type="evidence" value="ECO:0007669"/>
    <property type="project" value="UniProtKB-SubCell"/>
</dbReference>
<dbReference type="GO" id="GO:0050909">
    <property type="term" value="P:sensory perception of taste"/>
    <property type="evidence" value="ECO:0007669"/>
    <property type="project" value="InterPro"/>
</dbReference>
<evidence type="ECO:0000256" key="4">
    <source>
        <dbReference type="ARBA" id="ARBA00022989"/>
    </source>
</evidence>
<accession>A0A6J1RNL8</accession>
<dbReference type="GO" id="GO:0030425">
    <property type="term" value="C:dendrite"/>
    <property type="evidence" value="ECO:0007669"/>
    <property type="project" value="TreeGrafter"/>
</dbReference>
<evidence type="ECO:0000256" key="5">
    <source>
        <dbReference type="ARBA" id="ARBA00023136"/>
    </source>
</evidence>
<feature type="transmembrane region" description="Helical" evidence="8">
    <location>
        <begin position="66"/>
        <end position="92"/>
    </location>
</feature>
<dbReference type="InterPro" id="IPR013604">
    <property type="entry name" value="7TM_chemorcpt"/>
</dbReference>
<gene>
    <name evidence="10" type="primary">LOC112468939</name>
</gene>
<evidence type="ECO:0000256" key="7">
    <source>
        <dbReference type="ARBA" id="ARBA00023224"/>
    </source>
</evidence>
<dbReference type="AlphaFoldDB" id="A0A6J1RNL8"/>
<dbReference type="GO" id="GO:0030424">
    <property type="term" value="C:axon"/>
    <property type="evidence" value="ECO:0007669"/>
    <property type="project" value="TreeGrafter"/>
</dbReference>
<dbReference type="GO" id="GO:0007635">
    <property type="term" value="P:chemosensory behavior"/>
    <property type="evidence" value="ECO:0007669"/>
    <property type="project" value="TreeGrafter"/>
</dbReference>